<protein>
    <submittedName>
        <fullName evidence="1">Uncharacterized protein</fullName>
    </submittedName>
</protein>
<dbReference type="HOGENOM" id="CLU_2133658_0_0_1"/>
<proteinExistence type="predicted"/>
<reference evidence="1" key="1">
    <citation type="submission" date="2011-06" db="EMBL/GenBank/DDBJ databases">
        <title>The Genome Sequence of Fusarium oxysporum Fo47.</title>
        <authorList>
            <consortium name="The Broad Institute Genome Sequencing Platform"/>
            <person name="Ma L.-J."/>
            <person name="Gale L.R."/>
            <person name="Schwartz D.C."/>
            <person name="Zhou S."/>
            <person name="Corby-Kistler H."/>
            <person name="Young S.K."/>
            <person name="Zeng Q."/>
            <person name="Gargeya S."/>
            <person name="Fitzgerald M."/>
            <person name="Haas B."/>
            <person name="Abouelleil A."/>
            <person name="Alvarado L."/>
            <person name="Arachchi H.M."/>
            <person name="Berlin A."/>
            <person name="Brown A."/>
            <person name="Chapman S.B."/>
            <person name="Chen Z."/>
            <person name="Dunbar C."/>
            <person name="Freedman E."/>
            <person name="Gearin G."/>
            <person name="Gellesch M."/>
            <person name="Goldberg J."/>
            <person name="Griggs A."/>
            <person name="Gujja S."/>
            <person name="Heiman D."/>
            <person name="Howarth C."/>
            <person name="Larson L."/>
            <person name="Lui A."/>
            <person name="MacDonald P.J.P."/>
            <person name="Mehta T."/>
            <person name="Montmayeur A."/>
            <person name="Murphy C."/>
            <person name="Neiman D."/>
            <person name="Pearson M."/>
            <person name="Priest M."/>
            <person name="Roberts A."/>
            <person name="Saif S."/>
            <person name="Shea T."/>
            <person name="Shenoy N."/>
            <person name="Sisk P."/>
            <person name="Stolte C."/>
            <person name="Sykes S."/>
            <person name="Wortman J."/>
            <person name="Nusbaum C."/>
            <person name="Birren B."/>
        </authorList>
    </citation>
    <scope>NUCLEOTIDE SEQUENCE [LARGE SCALE GENOMIC DNA]</scope>
    <source>
        <strain evidence="1">Fo47</strain>
    </source>
</reference>
<name>W9JQI3_FUSOX</name>
<dbReference type="AlphaFoldDB" id="W9JQI3"/>
<evidence type="ECO:0000313" key="1">
    <source>
        <dbReference type="EMBL" id="EWZ34271.1"/>
    </source>
</evidence>
<accession>W9JQI3</accession>
<reference evidence="1" key="2">
    <citation type="submission" date="2012-06" db="EMBL/GenBank/DDBJ databases">
        <title>Annotation of the Genome Sequence of Fusarium oxysporum Fo47.</title>
        <authorList>
            <consortium name="The Broad Institute Genomics Platform"/>
            <person name="Ma L.-J."/>
            <person name="Corby-Kistler H."/>
            <person name="Broz K."/>
            <person name="Gale L.R."/>
            <person name="Jonkers W."/>
            <person name="O'Donnell K."/>
            <person name="Ploetz R."/>
            <person name="Steinberg C."/>
            <person name="Schwartz D.C."/>
            <person name="VanEtten H."/>
            <person name="Zhou S."/>
            <person name="Young S.K."/>
            <person name="Zeng Q."/>
            <person name="Gargeya S."/>
            <person name="Fitzgerald M."/>
            <person name="Abouelleil A."/>
            <person name="Alvarado L."/>
            <person name="Chapman S.B."/>
            <person name="Gainer-Dewar J."/>
            <person name="Goldberg J."/>
            <person name="Griggs A."/>
            <person name="Gujja S."/>
            <person name="Hansen M."/>
            <person name="Howarth C."/>
            <person name="Imamovic A."/>
            <person name="Ireland A."/>
            <person name="Larimer J."/>
            <person name="McCowan C."/>
            <person name="Murphy C."/>
            <person name="Pearson M."/>
            <person name="Poon T.W."/>
            <person name="Priest M."/>
            <person name="Roberts A."/>
            <person name="Saif S."/>
            <person name="Shea T."/>
            <person name="Sykes S."/>
            <person name="Wortman J."/>
            <person name="Nusbaum C."/>
            <person name="Birren B."/>
        </authorList>
    </citation>
    <scope>NUCLEOTIDE SEQUENCE</scope>
    <source>
        <strain evidence="1">Fo47</strain>
    </source>
</reference>
<dbReference type="Proteomes" id="UP000030766">
    <property type="component" value="Unassembled WGS sequence"/>
</dbReference>
<gene>
    <name evidence="1" type="ORF">FOZG_12261</name>
</gene>
<sequence>MPKDAFNLGAPFSSRAMPDCHSSRPIPISDLAAVWILEFQFSKVITLCGTGRTWNWEWDNLWKRVESPRRRPRLRQLWLLVGRWLPIYLRCYSCIIGTLVGRIPIHVQFGGTK</sequence>
<organism evidence="1">
    <name type="scientific">Fusarium oxysporum Fo47</name>
    <dbReference type="NCBI Taxonomy" id="660027"/>
    <lineage>
        <taxon>Eukaryota</taxon>
        <taxon>Fungi</taxon>
        <taxon>Dikarya</taxon>
        <taxon>Ascomycota</taxon>
        <taxon>Pezizomycotina</taxon>
        <taxon>Sordariomycetes</taxon>
        <taxon>Hypocreomycetidae</taxon>
        <taxon>Hypocreales</taxon>
        <taxon>Nectriaceae</taxon>
        <taxon>Fusarium</taxon>
        <taxon>Fusarium oxysporum species complex</taxon>
    </lineage>
</organism>
<dbReference type="EMBL" id="JH717904">
    <property type="protein sequence ID" value="EWZ34271.1"/>
    <property type="molecule type" value="Genomic_DNA"/>
</dbReference>
<dbReference type="VEuPathDB" id="FungiDB:FOZG_12261"/>